<name>A0A1I7CQN4_9BACT</name>
<dbReference type="EMBL" id="FPBF01000005">
    <property type="protein sequence ID" value="SFU01760.1"/>
    <property type="molecule type" value="Genomic_DNA"/>
</dbReference>
<dbReference type="Proteomes" id="UP000199673">
    <property type="component" value="Unassembled WGS sequence"/>
</dbReference>
<organism evidence="1 2">
    <name type="scientific">Algoriphagus locisalis</name>
    <dbReference type="NCBI Taxonomy" id="305507"/>
    <lineage>
        <taxon>Bacteria</taxon>
        <taxon>Pseudomonadati</taxon>
        <taxon>Bacteroidota</taxon>
        <taxon>Cytophagia</taxon>
        <taxon>Cytophagales</taxon>
        <taxon>Cyclobacteriaceae</taxon>
        <taxon>Algoriphagus</taxon>
    </lineage>
</organism>
<proteinExistence type="predicted"/>
<sequence>MNFKAILFFILCLGHLHLARGQSKNCDTQETTLIGIWEFVDLRDSLGAKVDTIWHEVVKGYELPKGPLTTFGADGVYTSQFTPENTDQGLWCYDAENSRIIRKLYYQRPYSPSAKYMIANGYAIQDEQGGYYEVQIDTVVKLTQKTLILLEENNRQRKFRKGK</sequence>
<dbReference type="RefSeq" id="WP_091695551.1">
    <property type="nucleotide sequence ID" value="NZ_FPBF01000005.1"/>
</dbReference>
<dbReference type="OrthoDB" id="1425941at2"/>
<dbReference type="AlphaFoldDB" id="A0A1I7CQN4"/>
<gene>
    <name evidence="1" type="ORF">SAMN04489724_3328</name>
</gene>
<evidence type="ECO:0008006" key="3">
    <source>
        <dbReference type="Google" id="ProtNLM"/>
    </source>
</evidence>
<accession>A0A1I7CQN4</accession>
<reference evidence="2" key="1">
    <citation type="submission" date="2016-10" db="EMBL/GenBank/DDBJ databases">
        <authorList>
            <person name="Varghese N."/>
            <person name="Submissions S."/>
        </authorList>
    </citation>
    <scope>NUCLEOTIDE SEQUENCE [LARGE SCALE GENOMIC DNA]</scope>
    <source>
        <strain evidence="2">DSM 23445</strain>
    </source>
</reference>
<evidence type="ECO:0000313" key="2">
    <source>
        <dbReference type="Proteomes" id="UP000199673"/>
    </source>
</evidence>
<evidence type="ECO:0000313" key="1">
    <source>
        <dbReference type="EMBL" id="SFU01760.1"/>
    </source>
</evidence>
<keyword evidence="2" id="KW-1185">Reference proteome</keyword>
<protein>
    <recommendedName>
        <fullName evidence="3">Lipocalin-like domain-containing protein</fullName>
    </recommendedName>
</protein>
<dbReference type="STRING" id="305507.SAMN04489724_3328"/>